<comment type="caution">
    <text evidence="1">The sequence shown here is derived from an EMBL/GenBank/DDBJ whole genome shotgun (WGS) entry which is preliminary data.</text>
</comment>
<organism evidence="1 2">
    <name type="scientific">Hypsizygus marmoreus</name>
    <name type="common">White beech mushroom</name>
    <name type="synonym">Agaricus marmoreus</name>
    <dbReference type="NCBI Taxonomy" id="39966"/>
    <lineage>
        <taxon>Eukaryota</taxon>
        <taxon>Fungi</taxon>
        <taxon>Dikarya</taxon>
        <taxon>Basidiomycota</taxon>
        <taxon>Agaricomycotina</taxon>
        <taxon>Agaricomycetes</taxon>
        <taxon>Agaricomycetidae</taxon>
        <taxon>Agaricales</taxon>
        <taxon>Tricholomatineae</taxon>
        <taxon>Lyophyllaceae</taxon>
        <taxon>Hypsizygus</taxon>
    </lineage>
</organism>
<gene>
    <name evidence="1" type="ORF">Hypma_009354</name>
</gene>
<name>A0A369JMG9_HYPMA</name>
<dbReference type="OrthoDB" id="2820290at2759"/>
<reference evidence="1" key="1">
    <citation type="submission" date="2018-04" db="EMBL/GenBank/DDBJ databases">
        <title>Whole genome sequencing of Hypsizygus marmoreus.</title>
        <authorList>
            <person name="Choi I.-G."/>
            <person name="Min B."/>
            <person name="Kim J.-G."/>
            <person name="Kim S."/>
            <person name="Oh Y.-L."/>
            <person name="Kong W.-S."/>
            <person name="Park H."/>
            <person name="Jeong J."/>
            <person name="Song E.-S."/>
        </authorList>
    </citation>
    <scope>NUCLEOTIDE SEQUENCE [LARGE SCALE GENOMIC DNA]</scope>
    <source>
        <strain evidence="1">51987-8</strain>
    </source>
</reference>
<dbReference type="EMBL" id="LUEZ02000046">
    <property type="protein sequence ID" value="RDB23429.1"/>
    <property type="molecule type" value="Genomic_DNA"/>
</dbReference>
<evidence type="ECO:0000313" key="2">
    <source>
        <dbReference type="Proteomes" id="UP000076154"/>
    </source>
</evidence>
<proteinExistence type="predicted"/>
<dbReference type="InParanoid" id="A0A369JMG9"/>
<evidence type="ECO:0000313" key="1">
    <source>
        <dbReference type="EMBL" id="RDB23429.1"/>
    </source>
</evidence>
<dbReference type="Proteomes" id="UP000076154">
    <property type="component" value="Unassembled WGS sequence"/>
</dbReference>
<accession>A0A369JMG9</accession>
<protein>
    <submittedName>
        <fullName evidence="1">Uncharacterized protein</fullName>
    </submittedName>
</protein>
<dbReference type="AlphaFoldDB" id="A0A369JMG9"/>
<keyword evidence="2" id="KW-1185">Reference proteome</keyword>
<sequence length="160" mass="18571">MHRMIFQYDVQRLQAHPDINEDVDIYITTTDGHWRIVWPILWPIGVNAPHGRLRGWKAIEVLLHLGQFQYRVSFRQRDGATERDWAKWRLGTLDLAHREAMIELASQDEVNEVGGGNCRHCVARIARLMVARPGETGFRYHDVEAALHHAAAWDVSMGYY</sequence>